<organism evidence="2 3">
    <name type="scientific">Mariniphaga anaerophila</name>
    <dbReference type="NCBI Taxonomy" id="1484053"/>
    <lineage>
        <taxon>Bacteria</taxon>
        <taxon>Pseudomonadati</taxon>
        <taxon>Bacteroidota</taxon>
        <taxon>Bacteroidia</taxon>
        <taxon>Marinilabiliales</taxon>
        <taxon>Prolixibacteraceae</taxon>
        <taxon>Mariniphaga</taxon>
    </lineage>
</organism>
<protein>
    <recommendedName>
        <fullName evidence="4">CarboxypepD_reg-like domain-containing protein</fullName>
    </recommendedName>
</protein>
<evidence type="ECO:0000313" key="2">
    <source>
        <dbReference type="EMBL" id="SHF40478.1"/>
    </source>
</evidence>
<dbReference type="EMBL" id="FQUM01000005">
    <property type="protein sequence ID" value="SHF40478.1"/>
    <property type="molecule type" value="Genomic_DNA"/>
</dbReference>
<dbReference type="SUPFAM" id="SSF49464">
    <property type="entry name" value="Carboxypeptidase regulatory domain-like"/>
    <property type="match status" value="1"/>
</dbReference>
<dbReference type="RefSeq" id="WP_073001900.1">
    <property type="nucleotide sequence ID" value="NZ_FQUM01000005.1"/>
</dbReference>
<dbReference type="Proteomes" id="UP000184164">
    <property type="component" value="Unassembled WGS sequence"/>
</dbReference>
<reference evidence="2 3" key="1">
    <citation type="submission" date="2016-11" db="EMBL/GenBank/DDBJ databases">
        <authorList>
            <person name="Jaros S."/>
            <person name="Januszkiewicz K."/>
            <person name="Wedrychowicz H."/>
        </authorList>
    </citation>
    <scope>NUCLEOTIDE SEQUENCE [LARGE SCALE GENOMIC DNA]</scope>
    <source>
        <strain evidence="2 3">DSM 26910</strain>
    </source>
</reference>
<feature type="signal peptide" evidence="1">
    <location>
        <begin position="1"/>
        <end position="21"/>
    </location>
</feature>
<dbReference type="Pfam" id="PF13715">
    <property type="entry name" value="CarbopepD_reg_2"/>
    <property type="match status" value="1"/>
</dbReference>
<dbReference type="AlphaFoldDB" id="A0A1M5BDG3"/>
<dbReference type="InterPro" id="IPR008969">
    <property type="entry name" value="CarboxyPept-like_regulatory"/>
</dbReference>
<keyword evidence="3" id="KW-1185">Reference proteome</keyword>
<sequence length="251" mass="28351">MRSSIFIGLILLLFSGLQSRAQTDLSLVDPILVRLKGRIVSAADSSGIPYVNIVNNRYRGGTITNNDGYFSLDALNIDSLIATSVGYEKKVIYIPHSYMGQEVLTFVMNPVNYAVGEVEVKGESPSLDLGVSTGKPVDIAPELRGNAFNEKPPVLAALFNPVSFLQYYLSDNERRKREVRQAMAIQKNWEMHSKNYNKEMVMKLTGLNEAEADTFMLWFNAKNVLPYTSSEYEVRASIVYYYQMFKQDKNK</sequence>
<name>A0A1M5BDG3_9BACT</name>
<dbReference type="OrthoDB" id="983143at2"/>
<evidence type="ECO:0000256" key="1">
    <source>
        <dbReference type="SAM" id="SignalP"/>
    </source>
</evidence>
<gene>
    <name evidence="2" type="ORF">SAMN05444274_10597</name>
</gene>
<feature type="chain" id="PRO_5012431786" description="CarboxypepD_reg-like domain-containing protein" evidence="1">
    <location>
        <begin position="22"/>
        <end position="251"/>
    </location>
</feature>
<accession>A0A1M5BDG3</accession>
<evidence type="ECO:0008006" key="4">
    <source>
        <dbReference type="Google" id="ProtNLM"/>
    </source>
</evidence>
<keyword evidence="1" id="KW-0732">Signal</keyword>
<proteinExistence type="predicted"/>
<dbReference type="STRING" id="1484053.SAMN05444274_10597"/>
<evidence type="ECO:0000313" key="3">
    <source>
        <dbReference type="Proteomes" id="UP000184164"/>
    </source>
</evidence>